<dbReference type="InterPro" id="IPR023779">
    <property type="entry name" value="Chromodomain_CS"/>
</dbReference>
<dbReference type="Pfam" id="PF00385">
    <property type="entry name" value="Chromo"/>
    <property type="match status" value="1"/>
</dbReference>
<dbReference type="Proteomes" id="UP000192257">
    <property type="component" value="Unassembled WGS sequence"/>
</dbReference>
<dbReference type="PROSITE" id="PS50013">
    <property type="entry name" value="CHROMO_2"/>
    <property type="match status" value="1"/>
</dbReference>
<evidence type="ECO:0000256" key="3">
    <source>
        <dbReference type="SAM" id="MobiDB-lite"/>
    </source>
</evidence>
<sequence>MRHYNVREINGRRVNPDDGTLEYCVRWDGYDSLCDTWEPRSNLAVTCAGPITDIDTHAHHTALQRIALWANNRRATKHGRNDNDNNNKNDNDDDNTTDTPPLHGIVVHTGSSGNSEETSLVGLGEWVLTGGASRGLNPTKKKKAPGPQEYEPSCDPALSLEKKWRDQHAISFMHTCAVATCRTPAALEFELGSGVDACHDASSIEIHGIAPAILVKSGQAYSSVASCTPLIGREEAEHLRSQCNFSPALARTTQELIRGKRDRLVVRYFIGEGDGEHDRTLYTMPLSVFRRFYPQLLLDYLLRHTLVMESP</sequence>
<accession>A0A1X0NPE6</accession>
<organism evidence="5 6">
    <name type="scientific">Trypanosoma theileri</name>
    <dbReference type="NCBI Taxonomy" id="67003"/>
    <lineage>
        <taxon>Eukaryota</taxon>
        <taxon>Discoba</taxon>
        <taxon>Euglenozoa</taxon>
        <taxon>Kinetoplastea</taxon>
        <taxon>Metakinetoplastina</taxon>
        <taxon>Trypanosomatida</taxon>
        <taxon>Trypanosomatidae</taxon>
        <taxon>Trypanosoma</taxon>
    </lineage>
</organism>
<evidence type="ECO:0000256" key="1">
    <source>
        <dbReference type="ARBA" id="ARBA00004123"/>
    </source>
</evidence>
<feature type="region of interest" description="Disordered" evidence="3">
    <location>
        <begin position="132"/>
        <end position="154"/>
    </location>
</feature>
<comment type="subcellular location">
    <subcellularLocation>
        <location evidence="1">Nucleus</location>
    </subcellularLocation>
</comment>
<dbReference type="AlphaFoldDB" id="A0A1X0NPE6"/>
<dbReference type="GeneID" id="39988182"/>
<dbReference type="PROSITE" id="PS00598">
    <property type="entry name" value="CHROMO_1"/>
    <property type="match status" value="1"/>
</dbReference>
<feature type="compositionally biased region" description="Basic and acidic residues" evidence="3">
    <location>
        <begin position="79"/>
        <end position="90"/>
    </location>
</feature>
<evidence type="ECO:0000313" key="6">
    <source>
        <dbReference type="Proteomes" id="UP000192257"/>
    </source>
</evidence>
<dbReference type="EMBL" id="NBCO01000029">
    <property type="protein sequence ID" value="ORC86363.1"/>
    <property type="molecule type" value="Genomic_DNA"/>
</dbReference>
<dbReference type="VEuPathDB" id="TriTrypDB:TM35_000292450"/>
<evidence type="ECO:0000313" key="5">
    <source>
        <dbReference type="EMBL" id="ORC86363.1"/>
    </source>
</evidence>
<reference evidence="5 6" key="1">
    <citation type="submission" date="2017-03" db="EMBL/GenBank/DDBJ databases">
        <title>An alternative strategy for trypanosome survival in the mammalian bloodstream revealed through genome and transcriptome analysis of the ubiquitous bovine parasite Trypanosoma (Megatrypanum) theileri.</title>
        <authorList>
            <person name="Kelly S."/>
            <person name="Ivens A."/>
            <person name="Mott A."/>
            <person name="O'Neill E."/>
            <person name="Emms D."/>
            <person name="Macleod O."/>
            <person name="Voorheis P."/>
            <person name="Matthews J."/>
            <person name="Matthews K."/>
            <person name="Carrington M."/>
        </authorList>
    </citation>
    <scope>NUCLEOTIDE SEQUENCE [LARGE SCALE GENOMIC DNA]</scope>
    <source>
        <strain evidence="5">Edinburgh</strain>
    </source>
</reference>
<dbReference type="InterPro" id="IPR000953">
    <property type="entry name" value="Chromo/chromo_shadow_dom"/>
</dbReference>
<feature type="region of interest" description="Disordered" evidence="3">
    <location>
        <begin position="76"/>
        <end position="103"/>
    </location>
</feature>
<proteinExistence type="predicted"/>
<dbReference type="InterPro" id="IPR023780">
    <property type="entry name" value="Chromo_domain"/>
</dbReference>
<protein>
    <recommendedName>
        <fullName evidence="4">Chromo domain-containing protein</fullName>
    </recommendedName>
</protein>
<dbReference type="InterPro" id="IPR016197">
    <property type="entry name" value="Chromo-like_dom_sf"/>
</dbReference>
<keyword evidence="2" id="KW-0539">Nucleus</keyword>
<feature type="domain" description="Chromo" evidence="4">
    <location>
        <begin position="4"/>
        <end position="47"/>
    </location>
</feature>
<dbReference type="GO" id="GO:0005634">
    <property type="term" value="C:nucleus"/>
    <property type="evidence" value="ECO:0007669"/>
    <property type="project" value="UniProtKB-SubCell"/>
</dbReference>
<evidence type="ECO:0000256" key="2">
    <source>
        <dbReference type="ARBA" id="ARBA00023242"/>
    </source>
</evidence>
<name>A0A1X0NPE6_9TRYP</name>
<dbReference type="Gene3D" id="2.40.50.40">
    <property type="match status" value="1"/>
</dbReference>
<keyword evidence="6" id="KW-1185">Reference proteome</keyword>
<comment type="caution">
    <text evidence="5">The sequence shown here is derived from an EMBL/GenBank/DDBJ whole genome shotgun (WGS) entry which is preliminary data.</text>
</comment>
<dbReference type="OrthoDB" id="273092at2759"/>
<dbReference type="RefSeq" id="XP_028880429.1">
    <property type="nucleotide sequence ID" value="XM_029028402.1"/>
</dbReference>
<evidence type="ECO:0000259" key="4">
    <source>
        <dbReference type="PROSITE" id="PS50013"/>
    </source>
</evidence>
<dbReference type="SUPFAM" id="SSF54160">
    <property type="entry name" value="Chromo domain-like"/>
    <property type="match status" value="1"/>
</dbReference>
<dbReference type="CDD" id="cd00024">
    <property type="entry name" value="CD_CSD"/>
    <property type="match status" value="1"/>
</dbReference>
<gene>
    <name evidence="5" type="ORF">TM35_000292450</name>
</gene>